<accession>U4LMU5</accession>
<evidence type="ECO:0000313" key="2">
    <source>
        <dbReference type="EMBL" id="CCX33449.1"/>
    </source>
</evidence>
<keyword evidence="3" id="KW-1185">Reference proteome</keyword>
<dbReference type="Proteomes" id="UP000018144">
    <property type="component" value="Unassembled WGS sequence"/>
</dbReference>
<evidence type="ECO:0000256" key="1">
    <source>
        <dbReference type="SAM" id="MobiDB-lite"/>
    </source>
</evidence>
<gene>
    <name evidence="2" type="ORF">PCON_01159</name>
</gene>
<protein>
    <submittedName>
        <fullName evidence="2">Uncharacterized protein</fullName>
    </submittedName>
</protein>
<dbReference type="AlphaFoldDB" id="U4LMU5"/>
<dbReference type="EMBL" id="HF936091">
    <property type="protein sequence ID" value="CCX33449.1"/>
    <property type="molecule type" value="Genomic_DNA"/>
</dbReference>
<organism evidence="2 3">
    <name type="scientific">Pyronema omphalodes (strain CBS 100304)</name>
    <name type="common">Pyronema confluens</name>
    <dbReference type="NCBI Taxonomy" id="1076935"/>
    <lineage>
        <taxon>Eukaryota</taxon>
        <taxon>Fungi</taxon>
        <taxon>Dikarya</taxon>
        <taxon>Ascomycota</taxon>
        <taxon>Pezizomycotina</taxon>
        <taxon>Pezizomycetes</taxon>
        <taxon>Pezizales</taxon>
        <taxon>Pyronemataceae</taxon>
        <taxon>Pyronema</taxon>
    </lineage>
</organism>
<reference evidence="2 3" key="1">
    <citation type="journal article" date="2013" name="PLoS Genet.">
        <title>The genome and development-dependent transcriptomes of Pyronema confluens: a window into fungal evolution.</title>
        <authorList>
            <person name="Traeger S."/>
            <person name="Altegoer F."/>
            <person name="Freitag M."/>
            <person name="Gabaldon T."/>
            <person name="Kempken F."/>
            <person name="Kumar A."/>
            <person name="Marcet-Houben M."/>
            <person name="Poggeler S."/>
            <person name="Stajich J.E."/>
            <person name="Nowrousian M."/>
        </authorList>
    </citation>
    <scope>NUCLEOTIDE SEQUENCE [LARGE SCALE GENOMIC DNA]</scope>
    <source>
        <strain evidence="3">CBS 100304</strain>
        <tissue evidence="2">Vegetative mycelium</tissue>
    </source>
</reference>
<feature type="compositionally biased region" description="Basic residues" evidence="1">
    <location>
        <begin position="34"/>
        <end position="48"/>
    </location>
</feature>
<name>U4LMU5_PYROM</name>
<evidence type="ECO:0000313" key="3">
    <source>
        <dbReference type="Proteomes" id="UP000018144"/>
    </source>
</evidence>
<sequence length="62" mass="7015">MQCKAFPAHWTGFLSYIHSEISSSTLLKISATRTRAKSKQNLKHRLPQHPHSAVAPTNNDHH</sequence>
<proteinExistence type="predicted"/>
<feature type="region of interest" description="Disordered" evidence="1">
    <location>
        <begin position="34"/>
        <end position="62"/>
    </location>
</feature>